<dbReference type="RefSeq" id="WP_069717139.1">
    <property type="nucleotide sequence ID" value="NZ_MJEH01000022.1"/>
</dbReference>
<name>A0A1E5LF44_9BACI</name>
<feature type="chain" id="PRO_5039605955" description="EfeO-type cupredoxin-like domain-containing protein" evidence="1">
    <location>
        <begin position="20"/>
        <end position="136"/>
    </location>
</feature>
<evidence type="ECO:0000256" key="1">
    <source>
        <dbReference type="SAM" id="SignalP"/>
    </source>
</evidence>
<dbReference type="InterPro" id="IPR008972">
    <property type="entry name" value="Cupredoxin"/>
</dbReference>
<dbReference type="Gene3D" id="2.60.40.420">
    <property type="entry name" value="Cupredoxins - blue copper proteins"/>
    <property type="match status" value="1"/>
</dbReference>
<evidence type="ECO:0000313" key="2">
    <source>
        <dbReference type="EMBL" id="OEH92697.1"/>
    </source>
</evidence>
<evidence type="ECO:0000313" key="3">
    <source>
        <dbReference type="Proteomes" id="UP000095209"/>
    </source>
</evidence>
<dbReference type="PROSITE" id="PS51257">
    <property type="entry name" value="PROKAR_LIPOPROTEIN"/>
    <property type="match status" value="1"/>
</dbReference>
<comment type="caution">
    <text evidence="2">The sequence shown here is derived from an EMBL/GenBank/DDBJ whole genome shotgun (WGS) entry which is preliminary data.</text>
</comment>
<dbReference type="AlphaFoldDB" id="A0A1E5LF44"/>
<proteinExistence type="predicted"/>
<accession>A0A1E5LF44</accession>
<feature type="signal peptide" evidence="1">
    <location>
        <begin position="1"/>
        <end position="19"/>
    </location>
</feature>
<dbReference type="SUPFAM" id="SSF49503">
    <property type="entry name" value="Cupredoxins"/>
    <property type="match status" value="1"/>
</dbReference>
<keyword evidence="3" id="KW-1185">Reference proteome</keyword>
<keyword evidence="1" id="KW-0732">Signal</keyword>
<reference evidence="2 3" key="1">
    <citation type="submission" date="2016-08" db="EMBL/GenBank/DDBJ databases">
        <title>Genome of Bacillus solimangrovi GH2-4.</title>
        <authorList>
            <person name="Lim S."/>
            <person name="Kim B.-C."/>
        </authorList>
    </citation>
    <scope>NUCLEOTIDE SEQUENCE [LARGE SCALE GENOMIC DNA]</scope>
    <source>
        <strain evidence="2 3">GH2-4</strain>
    </source>
</reference>
<dbReference type="STRING" id="1305675.BFG57_01445"/>
<sequence length="136" mass="15184">MKKYVVRVATLLITASILAACSTNDNLKEGSNKEENVPIQNTNNELNITGVNWSFDQDTYTIPANEDVTINYTDEEGIHGIKIRPFGEEQKKNVFVEVFDGESGIVNLEPGEYEIHCATKCGGKEHKLMYSTLIVE</sequence>
<dbReference type="OrthoDB" id="279535at2"/>
<organism evidence="2 3">
    <name type="scientific">Bacillus solimangrovi</name>
    <dbReference type="NCBI Taxonomy" id="1305675"/>
    <lineage>
        <taxon>Bacteria</taxon>
        <taxon>Bacillati</taxon>
        <taxon>Bacillota</taxon>
        <taxon>Bacilli</taxon>
        <taxon>Bacillales</taxon>
        <taxon>Bacillaceae</taxon>
        <taxon>Bacillus</taxon>
    </lineage>
</organism>
<dbReference type="Proteomes" id="UP000095209">
    <property type="component" value="Unassembled WGS sequence"/>
</dbReference>
<gene>
    <name evidence="2" type="ORF">BFG57_01445</name>
</gene>
<evidence type="ECO:0008006" key="4">
    <source>
        <dbReference type="Google" id="ProtNLM"/>
    </source>
</evidence>
<dbReference type="EMBL" id="MJEH01000022">
    <property type="protein sequence ID" value="OEH92697.1"/>
    <property type="molecule type" value="Genomic_DNA"/>
</dbReference>
<protein>
    <recommendedName>
        <fullName evidence="4">EfeO-type cupredoxin-like domain-containing protein</fullName>
    </recommendedName>
</protein>